<dbReference type="Proteomes" id="UP000245768">
    <property type="component" value="Unassembled WGS sequence"/>
</dbReference>
<dbReference type="AlphaFoldDB" id="A0A316Z1A6"/>
<reference evidence="1 2" key="1">
    <citation type="journal article" date="2018" name="Mol. Biol. Evol.">
        <title>Broad Genomic Sampling Reveals a Smut Pathogenic Ancestry of the Fungal Clade Ustilaginomycotina.</title>
        <authorList>
            <person name="Kijpornyongpan T."/>
            <person name="Mondo S.J."/>
            <person name="Barry K."/>
            <person name="Sandor L."/>
            <person name="Lee J."/>
            <person name="Lipzen A."/>
            <person name="Pangilinan J."/>
            <person name="LaButti K."/>
            <person name="Hainaut M."/>
            <person name="Henrissat B."/>
            <person name="Grigoriev I.V."/>
            <person name="Spatafora J.W."/>
            <person name="Aime M.C."/>
        </authorList>
    </citation>
    <scope>NUCLEOTIDE SEQUENCE [LARGE SCALE GENOMIC DNA]</scope>
    <source>
        <strain evidence="1 2">MCA 4198</strain>
    </source>
</reference>
<dbReference type="EMBL" id="KZ819634">
    <property type="protein sequence ID" value="PWN93953.1"/>
    <property type="molecule type" value="Genomic_DNA"/>
</dbReference>
<gene>
    <name evidence="1" type="ORF">FA10DRAFT_277635</name>
</gene>
<name>A0A316Z1A6_9BASI</name>
<dbReference type="InParanoid" id="A0A316Z1A6"/>
<proteinExistence type="predicted"/>
<evidence type="ECO:0000313" key="1">
    <source>
        <dbReference type="EMBL" id="PWN93953.1"/>
    </source>
</evidence>
<evidence type="ECO:0000313" key="2">
    <source>
        <dbReference type="Proteomes" id="UP000245768"/>
    </source>
</evidence>
<protein>
    <submittedName>
        <fullName evidence="1">Uncharacterized protein</fullName>
    </submittedName>
</protein>
<dbReference type="RefSeq" id="XP_025381151.1">
    <property type="nucleotide sequence ID" value="XM_025523393.1"/>
</dbReference>
<accession>A0A316Z1A6</accession>
<keyword evidence="2" id="KW-1185">Reference proteome</keyword>
<organism evidence="1 2">
    <name type="scientific">Acaromyces ingoldii</name>
    <dbReference type="NCBI Taxonomy" id="215250"/>
    <lineage>
        <taxon>Eukaryota</taxon>
        <taxon>Fungi</taxon>
        <taxon>Dikarya</taxon>
        <taxon>Basidiomycota</taxon>
        <taxon>Ustilaginomycotina</taxon>
        <taxon>Exobasidiomycetes</taxon>
        <taxon>Exobasidiales</taxon>
        <taxon>Cryptobasidiaceae</taxon>
        <taxon>Acaromyces</taxon>
    </lineage>
</organism>
<dbReference type="GeneID" id="37045309"/>
<sequence>MCSTASEDTNGSSRFLRDLDRSCCHTLQSHPLQYASKIILRVALVREGPRYVSKCIGGVHDFGVHCIADEEFSLQDVVQWGQKPSSPESISPHTRTSLLSISKRDRKDHILFQWTSLESEHKACEVLLEGEPWAEEPLLTKKPCTSTSGSVATVPEYSLAIELAGRRQSVNSVSTEERSVKDLPDLMNTVRSTKEAPRDAMCRVIDLARRLDELELDIFAPFLAEGPTGRNLMHTRTAQ</sequence>